<proteinExistence type="inferred from homology"/>
<dbReference type="GO" id="GO:1990281">
    <property type="term" value="C:efflux pump complex"/>
    <property type="evidence" value="ECO:0007669"/>
    <property type="project" value="TreeGrafter"/>
</dbReference>
<dbReference type="Pfam" id="PF25917">
    <property type="entry name" value="BSH_RND"/>
    <property type="match status" value="1"/>
</dbReference>
<reference evidence="7 8" key="1">
    <citation type="submission" date="2020-08" db="EMBL/GenBank/DDBJ databases">
        <title>Genomic Encyclopedia of Type Strains, Phase IV (KMG-V): Genome sequencing to study the core and pangenomes of soil and plant-associated prokaryotes.</title>
        <authorList>
            <person name="Whitman W."/>
        </authorList>
    </citation>
    <scope>NUCLEOTIDE SEQUENCE [LARGE SCALE GENOMIC DNA]</scope>
    <source>
        <strain evidence="5 8">SEMIA 444</strain>
        <strain evidence="4 7">SEMIA 448</strain>
        <strain evidence="6 9">SEMIA 452</strain>
    </source>
</reference>
<dbReference type="RefSeq" id="WP_183830381.1">
    <property type="nucleotide sequence ID" value="NZ_JACIGW010000016.1"/>
</dbReference>
<gene>
    <name evidence="5" type="ORF">GGE31_005564</name>
    <name evidence="4" type="ORF">GGE33_005511</name>
    <name evidence="6" type="ORF">GGE35_005511</name>
</gene>
<evidence type="ECO:0000313" key="9">
    <source>
        <dbReference type="Proteomes" id="UP000576087"/>
    </source>
</evidence>
<dbReference type="PANTHER" id="PTHR30469">
    <property type="entry name" value="MULTIDRUG RESISTANCE PROTEIN MDTA"/>
    <property type="match status" value="1"/>
</dbReference>
<organism evidence="6 9">
    <name type="scientific">Aliirhizobium cellulosilyticum</name>
    <dbReference type="NCBI Taxonomy" id="393664"/>
    <lineage>
        <taxon>Bacteria</taxon>
        <taxon>Pseudomonadati</taxon>
        <taxon>Pseudomonadota</taxon>
        <taxon>Alphaproteobacteria</taxon>
        <taxon>Hyphomicrobiales</taxon>
        <taxon>Rhizobiaceae</taxon>
        <taxon>Aliirhizobium</taxon>
    </lineage>
</organism>
<evidence type="ECO:0000313" key="4">
    <source>
        <dbReference type="EMBL" id="MBB4351728.1"/>
    </source>
</evidence>
<name>A0A7W6V438_9HYPH</name>
<feature type="domain" description="Multidrug resistance protein MdtA-like alpha-helical hairpin" evidence="2">
    <location>
        <begin position="101"/>
        <end position="167"/>
    </location>
</feature>
<dbReference type="Pfam" id="PF25876">
    <property type="entry name" value="HH_MFP_RND"/>
    <property type="match status" value="1"/>
</dbReference>
<comment type="caution">
    <text evidence="6">The sequence shown here is derived from an EMBL/GenBank/DDBJ whole genome shotgun (WGS) entry which is preliminary data.</text>
</comment>
<evidence type="ECO:0000313" key="6">
    <source>
        <dbReference type="EMBL" id="MBB4449654.1"/>
    </source>
</evidence>
<dbReference type="EMBL" id="JACIGY010000019">
    <property type="protein sequence ID" value="MBB4415016.1"/>
    <property type="molecule type" value="Genomic_DNA"/>
</dbReference>
<dbReference type="AlphaFoldDB" id="A0A7W6V438"/>
<keyword evidence="8" id="KW-1185">Reference proteome</keyword>
<dbReference type="EMBL" id="JACIHM010000019">
    <property type="protein sequence ID" value="MBB4449654.1"/>
    <property type="molecule type" value="Genomic_DNA"/>
</dbReference>
<sequence>MKHAPVLSIALCTVILTGCSKEEATAEKPARHVDVVVAAAKTLASGSVITGDVQARVQTDLSFRVDGKITERFVDVGTKVEAGQLLARIDPKTQKADLVIARANLESAKAQQERAQLAFERQSRLFEAQVATRSALDNAQEALLTAKGATRSAQASLETATDALSYTELRADASGVITARNAEVGKVAQTAEAVFTLAHDGPRDAVFHVYEALFLAAGVNDTVKVTSLSEPALDVKAAIREISPTIDTSTGTVKVKVGLGGDTPVPLGAPVAGYFDFQARQAITLPWSALTSRSGKPAVWLVDPATSQIRSQPIDVAAYQTGLIGVAGGISPGDLVVTGGTKFLTPNETVAYAKGLAQ</sequence>
<dbReference type="Gene3D" id="2.40.50.100">
    <property type="match status" value="1"/>
</dbReference>
<dbReference type="PANTHER" id="PTHR30469:SF38">
    <property type="entry name" value="HLYD FAMILY SECRETION PROTEIN"/>
    <property type="match status" value="1"/>
</dbReference>
<dbReference type="PROSITE" id="PS51257">
    <property type="entry name" value="PROKAR_LIPOPROTEIN"/>
    <property type="match status" value="1"/>
</dbReference>
<dbReference type="NCBIfam" id="TIGR01730">
    <property type="entry name" value="RND_mfp"/>
    <property type="match status" value="1"/>
</dbReference>
<comment type="similarity">
    <text evidence="1">Belongs to the membrane fusion protein (MFP) (TC 8.A.1) family.</text>
</comment>
<dbReference type="Proteomes" id="UP000520770">
    <property type="component" value="Unassembled WGS sequence"/>
</dbReference>
<feature type="domain" description="Multidrug resistance protein MdtA-like barrel-sandwich hybrid" evidence="3">
    <location>
        <begin position="60"/>
        <end position="195"/>
    </location>
</feature>
<dbReference type="EMBL" id="JACIGW010000016">
    <property type="protein sequence ID" value="MBB4351728.1"/>
    <property type="molecule type" value="Genomic_DNA"/>
</dbReference>
<dbReference type="Proteomes" id="UP000524535">
    <property type="component" value="Unassembled WGS sequence"/>
</dbReference>
<dbReference type="InterPro" id="IPR058624">
    <property type="entry name" value="MdtA-like_HH"/>
</dbReference>
<dbReference type="GO" id="GO:0015562">
    <property type="term" value="F:efflux transmembrane transporter activity"/>
    <property type="evidence" value="ECO:0007669"/>
    <property type="project" value="TreeGrafter"/>
</dbReference>
<dbReference type="Gene3D" id="2.40.30.170">
    <property type="match status" value="1"/>
</dbReference>
<evidence type="ECO:0000313" key="8">
    <source>
        <dbReference type="Proteomes" id="UP000524535"/>
    </source>
</evidence>
<protein>
    <submittedName>
        <fullName evidence="6">RND family efflux transporter MFP subunit</fullName>
    </submittedName>
</protein>
<dbReference type="InterPro" id="IPR006143">
    <property type="entry name" value="RND_pump_MFP"/>
</dbReference>
<dbReference type="SUPFAM" id="SSF111369">
    <property type="entry name" value="HlyD-like secretion proteins"/>
    <property type="match status" value="1"/>
</dbReference>
<dbReference type="Gene3D" id="1.10.287.470">
    <property type="entry name" value="Helix hairpin bin"/>
    <property type="match status" value="1"/>
</dbReference>
<accession>A0A7W6V438</accession>
<evidence type="ECO:0000259" key="2">
    <source>
        <dbReference type="Pfam" id="PF25876"/>
    </source>
</evidence>
<evidence type="ECO:0000256" key="1">
    <source>
        <dbReference type="ARBA" id="ARBA00009477"/>
    </source>
</evidence>
<dbReference type="Proteomes" id="UP000576087">
    <property type="component" value="Unassembled WGS sequence"/>
</dbReference>
<evidence type="ECO:0000313" key="5">
    <source>
        <dbReference type="EMBL" id="MBB4415016.1"/>
    </source>
</evidence>
<dbReference type="InterPro" id="IPR058625">
    <property type="entry name" value="MdtA-like_BSH"/>
</dbReference>
<evidence type="ECO:0000259" key="3">
    <source>
        <dbReference type="Pfam" id="PF25917"/>
    </source>
</evidence>
<dbReference type="Gene3D" id="2.40.420.20">
    <property type="match status" value="1"/>
</dbReference>
<evidence type="ECO:0000313" key="7">
    <source>
        <dbReference type="Proteomes" id="UP000520770"/>
    </source>
</evidence>